<dbReference type="GO" id="GO:0009751">
    <property type="term" value="P:response to salicylic acid"/>
    <property type="evidence" value="ECO:0007669"/>
    <property type="project" value="UniProtKB-ARBA"/>
</dbReference>
<accession>A0A8J5RXU8</accession>
<keyword evidence="5" id="KW-0539">Nucleus</keyword>
<evidence type="ECO:0000256" key="2">
    <source>
        <dbReference type="ARBA" id="ARBA00023015"/>
    </source>
</evidence>
<keyword evidence="10" id="KW-1185">Reference proteome</keyword>
<sequence length="322" mass="34451">MEGVAVQGNGGGRSMKVVAELGRVLELVRQLEMHMHAASQSSSSVELCRGLVAQIIALTDRSIGMVMSSSAAAAAVAHFADAPPALLSGTPSPLSDVSDQTFRTNPKKRKTTARWTSHERVSATGGTEGPVDDGHSWRKYGQKDILGAKHPRGYYRCTHRNSQGCTATKQVQRTDDDPSVFDVVYHGEHTCRPAAIPAAKRPHAQTLLQSLSAGLTVSTDNNFLTTAVSTVPRTPENRQAAAQSVSPPLASPVASDSYGLVPSPCPVTAGYRDWPYTGDLQEVVSALTTAPAEPEPAIDPDFMPYYFEFDPTFGMDQAILFP</sequence>
<evidence type="ECO:0000259" key="8">
    <source>
        <dbReference type="PROSITE" id="PS50811"/>
    </source>
</evidence>
<evidence type="ECO:0000256" key="4">
    <source>
        <dbReference type="ARBA" id="ARBA00023163"/>
    </source>
</evidence>
<evidence type="ECO:0000313" key="10">
    <source>
        <dbReference type="Proteomes" id="UP000729402"/>
    </source>
</evidence>
<dbReference type="AlphaFoldDB" id="A0A8J5RXU8"/>
<keyword evidence="3" id="KW-0238">DNA-binding</keyword>
<dbReference type="OrthoDB" id="1888929at2759"/>
<evidence type="ECO:0000256" key="1">
    <source>
        <dbReference type="ARBA" id="ARBA00004123"/>
    </source>
</evidence>
<dbReference type="PANTHER" id="PTHR32096">
    <property type="entry name" value="WRKY TRANSCRIPTION FACTOR 30-RELATED-RELATED"/>
    <property type="match status" value="1"/>
</dbReference>
<feature type="compositionally biased region" description="Polar residues" evidence="7">
    <location>
        <begin position="90"/>
        <end position="104"/>
    </location>
</feature>
<dbReference type="GO" id="GO:0000976">
    <property type="term" value="F:transcription cis-regulatory region binding"/>
    <property type="evidence" value="ECO:0007669"/>
    <property type="project" value="TreeGrafter"/>
</dbReference>
<dbReference type="PROSITE" id="PS50811">
    <property type="entry name" value="WRKY"/>
    <property type="match status" value="1"/>
</dbReference>
<dbReference type="GO" id="GO:0003700">
    <property type="term" value="F:DNA-binding transcription factor activity"/>
    <property type="evidence" value="ECO:0007669"/>
    <property type="project" value="InterPro"/>
</dbReference>
<comment type="subcellular location">
    <subcellularLocation>
        <location evidence="1">Nucleus</location>
    </subcellularLocation>
</comment>
<evidence type="ECO:0000313" key="9">
    <source>
        <dbReference type="EMBL" id="KAG8047061.1"/>
    </source>
</evidence>
<dbReference type="FunFam" id="2.20.25.80:FF:000009">
    <property type="entry name" value="WRKY transcription factor 53"/>
    <property type="match status" value="1"/>
</dbReference>
<name>A0A8J5RXU8_ZIZPA</name>
<evidence type="ECO:0000256" key="7">
    <source>
        <dbReference type="SAM" id="MobiDB-lite"/>
    </source>
</evidence>
<reference evidence="9" key="1">
    <citation type="journal article" date="2021" name="bioRxiv">
        <title>Whole Genome Assembly and Annotation of Northern Wild Rice, Zizania palustris L., Supports a Whole Genome Duplication in the Zizania Genus.</title>
        <authorList>
            <person name="Haas M."/>
            <person name="Kono T."/>
            <person name="Macchietto M."/>
            <person name="Millas R."/>
            <person name="McGilp L."/>
            <person name="Shao M."/>
            <person name="Duquette J."/>
            <person name="Hirsch C.N."/>
            <person name="Kimball J."/>
        </authorList>
    </citation>
    <scope>NUCLEOTIDE SEQUENCE</scope>
    <source>
        <tissue evidence="9">Fresh leaf tissue</tissue>
    </source>
</reference>
<feature type="domain" description="WRKY" evidence="8">
    <location>
        <begin position="126"/>
        <end position="189"/>
    </location>
</feature>
<dbReference type="GO" id="GO:0010193">
    <property type="term" value="P:response to ozone"/>
    <property type="evidence" value="ECO:0007669"/>
    <property type="project" value="UniProtKB-ARBA"/>
</dbReference>
<dbReference type="GO" id="GO:0042542">
    <property type="term" value="P:response to hydrogen peroxide"/>
    <property type="evidence" value="ECO:0007669"/>
    <property type="project" value="UniProtKB-ARBA"/>
</dbReference>
<evidence type="ECO:0000256" key="6">
    <source>
        <dbReference type="ARBA" id="ARBA00060850"/>
    </source>
</evidence>
<dbReference type="InterPro" id="IPR044810">
    <property type="entry name" value="WRKY_plant"/>
</dbReference>
<organism evidence="9 10">
    <name type="scientific">Zizania palustris</name>
    <name type="common">Northern wild rice</name>
    <dbReference type="NCBI Taxonomy" id="103762"/>
    <lineage>
        <taxon>Eukaryota</taxon>
        <taxon>Viridiplantae</taxon>
        <taxon>Streptophyta</taxon>
        <taxon>Embryophyta</taxon>
        <taxon>Tracheophyta</taxon>
        <taxon>Spermatophyta</taxon>
        <taxon>Magnoliopsida</taxon>
        <taxon>Liliopsida</taxon>
        <taxon>Poales</taxon>
        <taxon>Poaceae</taxon>
        <taxon>BOP clade</taxon>
        <taxon>Oryzoideae</taxon>
        <taxon>Oryzeae</taxon>
        <taxon>Zizaniinae</taxon>
        <taxon>Zizania</taxon>
    </lineage>
</organism>
<dbReference type="GO" id="GO:0005634">
    <property type="term" value="C:nucleus"/>
    <property type="evidence" value="ECO:0007669"/>
    <property type="project" value="UniProtKB-SubCell"/>
</dbReference>
<comment type="similarity">
    <text evidence="6">Belongs to the WRKY group III family.</text>
</comment>
<evidence type="ECO:0000256" key="5">
    <source>
        <dbReference type="ARBA" id="ARBA00023242"/>
    </source>
</evidence>
<dbReference type="Proteomes" id="UP000729402">
    <property type="component" value="Unassembled WGS sequence"/>
</dbReference>
<keyword evidence="4" id="KW-0804">Transcription</keyword>
<dbReference type="SMART" id="SM00774">
    <property type="entry name" value="WRKY"/>
    <property type="match status" value="1"/>
</dbReference>
<dbReference type="EMBL" id="JAAALK010000290">
    <property type="protein sequence ID" value="KAG8047061.1"/>
    <property type="molecule type" value="Genomic_DNA"/>
</dbReference>
<dbReference type="Pfam" id="PF03106">
    <property type="entry name" value="WRKY"/>
    <property type="match status" value="1"/>
</dbReference>
<proteinExistence type="inferred from homology"/>
<reference evidence="9" key="2">
    <citation type="submission" date="2021-02" db="EMBL/GenBank/DDBJ databases">
        <authorList>
            <person name="Kimball J.A."/>
            <person name="Haas M.W."/>
            <person name="Macchietto M."/>
            <person name="Kono T."/>
            <person name="Duquette J."/>
            <person name="Shao M."/>
        </authorList>
    </citation>
    <scope>NUCLEOTIDE SEQUENCE</scope>
    <source>
        <tissue evidence="9">Fresh leaf tissue</tissue>
    </source>
</reference>
<gene>
    <name evidence="9" type="ORF">GUJ93_ZPchr0008g12477</name>
</gene>
<dbReference type="InterPro" id="IPR003657">
    <property type="entry name" value="WRKY_dom"/>
</dbReference>
<dbReference type="PANTHER" id="PTHR32096:SF152">
    <property type="entry name" value="OS08G0386200 PROTEIN"/>
    <property type="match status" value="1"/>
</dbReference>
<feature type="region of interest" description="Disordered" evidence="7">
    <location>
        <begin position="90"/>
        <end position="137"/>
    </location>
</feature>
<keyword evidence="2" id="KW-0805">Transcription regulation</keyword>
<evidence type="ECO:0000256" key="3">
    <source>
        <dbReference type="ARBA" id="ARBA00023125"/>
    </source>
</evidence>
<comment type="caution">
    <text evidence="9">The sequence shown here is derived from an EMBL/GenBank/DDBJ whole genome shotgun (WGS) entry which is preliminary data.</text>
</comment>
<protein>
    <recommendedName>
        <fullName evidence="8">WRKY domain-containing protein</fullName>
    </recommendedName>
</protein>
<dbReference type="GO" id="GO:0010150">
    <property type="term" value="P:leaf senescence"/>
    <property type="evidence" value="ECO:0007669"/>
    <property type="project" value="UniProtKB-ARBA"/>
</dbReference>